<evidence type="ECO:0000256" key="9">
    <source>
        <dbReference type="ARBA" id="ARBA00023049"/>
    </source>
</evidence>
<gene>
    <name evidence="14" type="ORF">H9812_04370</name>
</gene>
<organism evidence="14 15">
    <name type="scientific">Candidatus Gallimonas intestinigallinarum</name>
    <dbReference type="NCBI Taxonomy" id="2838604"/>
    <lineage>
        <taxon>Bacteria</taxon>
        <taxon>Bacillati</taxon>
        <taxon>Bacillota</taxon>
        <taxon>Clostridia</taxon>
        <taxon>Candidatus Gallimonas</taxon>
    </lineage>
</organism>
<keyword evidence="4 14" id="KW-0645">Protease</keyword>
<evidence type="ECO:0000256" key="11">
    <source>
        <dbReference type="SAM" id="MobiDB-lite"/>
    </source>
</evidence>
<dbReference type="GO" id="GO:0004222">
    <property type="term" value="F:metalloendopeptidase activity"/>
    <property type="evidence" value="ECO:0007669"/>
    <property type="project" value="InterPro"/>
</dbReference>
<evidence type="ECO:0000256" key="12">
    <source>
        <dbReference type="SAM" id="Phobius"/>
    </source>
</evidence>
<dbReference type="GO" id="GO:0016020">
    <property type="term" value="C:membrane"/>
    <property type="evidence" value="ECO:0007669"/>
    <property type="project" value="UniProtKB-SubCell"/>
</dbReference>
<dbReference type="InterPro" id="IPR004387">
    <property type="entry name" value="Pept_M50_Zn"/>
</dbReference>
<comment type="cofactor">
    <cofactor evidence="1">
        <name>Zn(2+)</name>
        <dbReference type="ChEBI" id="CHEBI:29105"/>
    </cofactor>
</comment>
<dbReference type="CDD" id="cd06163">
    <property type="entry name" value="S2P-M50_PDZ_RseP-like"/>
    <property type="match status" value="1"/>
</dbReference>
<dbReference type="GO" id="GO:0006508">
    <property type="term" value="P:proteolysis"/>
    <property type="evidence" value="ECO:0007669"/>
    <property type="project" value="UniProtKB-KW"/>
</dbReference>
<evidence type="ECO:0000313" key="15">
    <source>
        <dbReference type="Proteomes" id="UP000824044"/>
    </source>
</evidence>
<comment type="similarity">
    <text evidence="3">Belongs to the peptidase M50B family.</text>
</comment>
<feature type="transmembrane region" description="Helical" evidence="12">
    <location>
        <begin position="6"/>
        <end position="28"/>
    </location>
</feature>
<feature type="non-terminal residue" evidence="14">
    <location>
        <position position="217"/>
    </location>
</feature>
<evidence type="ECO:0000256" key="5">
    <source>
        <dbReference type="ARBA" id="ARBA00022692"/>
    </source>
</evidence>
<dbReference type="Proteomes" id="UP000824044">
    <property type="component" value="Unassembled WGS sequence"/>
</dbReference>
<evidence type="ECO:0000256" key="7">
    <source>
        <dbReference type="ARBA" id="ARBA00022833"/>
    </source>
</evidence>
<evidence type="ECO:0000256" key="1">
    <source>
        <dbReference type="ARBA" id="ARBA00001947"/>
    </source>
</evidence>
<keyword evidence="9" id="KW-0482">Metalloprotease</keyword>
<sequence length="217" mass="23827">MDHLFLNVWSTVGSVALAILILLVMITVHEFGHYIAGKIFKFKIDEFSIGFGPALFKRKSKKTGQVFALRLIPLGGYCAFAGEDGLEDAAETPSAQPPAEEPFPEMAQKPENVPPKNVPQAAEKPVDKSGYFTNRPCWQRIIVLISGALMNYLLAVLLIVICFFAYGQTMVAVYKAEPTAEIPAEYQLQDYDVLLAADGQALYLTNDLAIILNGKKA</sequence>
<comment type="caution">
    <text evidence="14">The sequence shown here is derived from an EMBL/GenBank/DDBJ whole genome shotgun (WGS) entry which is preliminary data.</text>
</comment>
<proteinExistence type="inferred from homology"/>
<dbReference type="PANTHER" id="PTHR42837">
    <property type="entry name" value="REGULATOR OF SIGMA-E PROTEASE RSEP"/>
    <property type="match status" value="1"/>
</dbReference>
<keyword evidence="6" id="KW-0378">Hydrolase</keyword>
<dbReference type="Pfam" id="PF02163">
    <property type="entry name" value="Peptidase_M50"/>
    <property type="match status" value="1"/>
</dbReference>
<reference evidence="14" key="2">
    <citation type="submission" date="2021-04" db="EMBL/GenBank/DDBJ databases">
        <authorList>
            <person name="Gilroy R."/>
        </authorList>
    </citation>
    <scope>NUCLEOTIDE SEQUENCE</scope>
    <source>
        <strain evidence="14">CHK33-5263</strain>
    </source>
</reference>
<dbReference type="AlphaFoldDB" id="A0A9D2DXB6"/>
<evidence type="ECO:0000256" key="2">
    <source>
        <dbReference type="ARBA" id="ARBA00004141"/>
    </source>
</evidence>
<feature type="transmembrane region" description="Helical" evidence="12">
    <location>
        <begin position="141"/>
        <end position="166"/>
    </location>
</feature>
<keyword evidence="5 12" id="KW-0812">Transmembrane</keyword>
<evidence type="ECO:0000256" key="4">
    <source>
        <dbReference type="ARBA" id="ARBA00022670"/>
    </source>
</evidence>
<evidence type="ECO:0000259" key="13">
    <source>
        <dbReference type="Pfam" id="PF02163"/>
    </source>
</evidence>
<protein>
    <submittedName>
        <fullName evidence="14">Site-2 protease family protein</fullName>
    </submittedName>
</protein>
<feature type="region of interest" description="Disordered" evidence="11">
    <location>
        <begin position="88"/>
        <end position="122"/>
    </location>
</feature>
<keyword evidence="10 12" id="KW-0472">Membrane</keyword>
<dbReference type="PANTHER" id="PTHR42837:SF2">
    <property type="entry name" value="MEMBRANE METALLOPROTEASE ARASP2, CHLOROPLASTIC-RELATED"/>
    <property type="match status" value="1"/>
</dbReference>
<dbReference type="InterPro" id="IPR008915">
    <property type="entry name" value="Peptidase_M50"/>
</dbReference>
<evidence type="ECO:0000313" key="14">
    <source>
        <dbReference type="EMBL" id="HIZ24694.1"/>
    </source>
</evidence>
<comment type="subcellular location">
    <subcellularLocation>
        <location evidence="2">Membrane</location>
        <topology evidence="2">Multi-pass membrane protein</topology>
    </subcellularLocation>
</comment>
<evidence type="ECO:0000256" key="3">
    <source>
        <dbReference type="ARBA" id="ARBA00007931"/>
    </source>
</evidence>
<keyword evidence="8 12" id="KW-1133">Transmembrane helix</keyword>
<accession>A0A9D2DXB6</accession>
<feature type="domain" description="Peptidase M50" evidence="13">
    <location>
        <begin position="18"/>
        <end position="171"/>
    </location>
</feature>
<evidence type="ECO:0000256" key="10">
    <source>
        <dbReference type="ARBA" id="ARBA00023136"/>
    </source>
</evidence>
<evidence type="ECO:0000256" key="8">
    <source>
        <dbReference type="ARBA" id="ARBA00022989"/>
    </source>
</evidence>
<keyword evidence="7" id="KW-0862">Zinc</keyword>
<name>A0A9D2DXB6_9FIRM</name>
<reference evidence="14" key="1">
    <citation type="journal article" date="2021" name="PeerJ">
        <title>Extensive microbial diversity within the chicken gut microbiome revealed by metagenomics and culture.</title>
        <authorList>
            <person name="Gilroy R."/>
            <person name="Ravi A."/>
            <person name="Getino M."/>
            <person name="Pursley I."/>
            <person name="Horton D.L."/>
            <person name="Alikhan N.F."/>
            <person name="Baker D."/>
            <person name="Gharbi K."/>
            <person name="Hall N."/>
            <person name="Watson M."/>
            <person name="Adriaenssens E.M."/>
            <person name="Foster-Nyarko E."/>
            <person name="Jarju S."/>
            <person name="Secka A."/>
            <person name="Antonio M."/>
            <person name="Oren A."/>
            <person name="Chaudhuri R.R."/>
            <person name="La Ragione R."/>
            <person name="Hildebrand F."/>
            <person name="Pallen M.J."/>
        </authorList>
    </citation>
    <scope>NUCLEOTIDE SEQUENCE</scope>
    <source>
        <strain evidence="14">CHK33-5263</strain>
    </source>
</reference>
<dbReference type="EMBL" id="DXBS01000086">
    <property type="protein sequence ID" value="HIZ24694.1"/>
    <property type="molecule type" value="Genomic_DNA"/>
</dbReference>
<evidence type="ECO:0000256" key="6">
    <source>
        <dbReference type="ARBA" id="ARBA00022801"/>
    </source>
</evidence>